<dbReference type="AlphaFoldDB" id="A0A6P1D8Y5"/>
<proteinExistence type="predicted"/>
<evidence type="ECO:0000313" key="3">
    <source>
        <dbReference type="Proteomes" id="UP000468928"/>
    </source>
</evidence>
<keyword evidence="4" id="KW-1185">Reference proteome</keyword>
<evidence type="ECO:0000313" key="4">
    <source>
        <dbReference type="Proteomes" id="UP000470876"/>
    </source>
</evidence>
<dbReference type="Proteomes" id="UP000470876">
    <property type="component" value="Unassembled WGS sequence"/>
</dbReference>
<accession>A0A6P1D8Y5</accession>
<gene>
    <name evidence="1" type="ORF">GV789_14740</name>
    <name evidence="2" type="ORF">GV794_07060</name>
</gene>
<dbReference type="InterPro" id="IPR021295">
    <property type="entry name" value="DUF2867"/>
</dbReference>
<comment type="caution">
    <text evidence="1">The sequence shown here is derived from an EMBL/GenBank/DDBJ whole genome shotgun (WGS) entry which is preliminary data.</text>
</comment>
<dbReference type="RefSeq" id="WP_163824743.1">
    <property type="nucleotide sequence ID" value="NZ_JAAGUX010000008.1"/>
</dbReference>
<protein>
    <submittedName>
        <fullName evidence="1">DUF2867 domain-containing protein</fullName>
    </submittedName>
</protein>
<name>A0A6P1D8Y5_9NOCA</name>
<organism evidence="1 3">
    <name type="scientific">Nocardia cyriacigeorgica</name>
    <dbReference type="NCBI Taxonomy" id="135487"/>
    <lineage>
        <taxon>Bacteria</taxon>
        <taxon>Bacillati</taxon>
        <taxon>Actinomycetota</taxon>
        <taxon>Actinomycetes</taxon>
        <taxon>Mycobacteriales</taxon>
        <taxon>Nocardiaceae</taxon>
        <taxon>Nocardia</taxon>
    </lineage>
</organism>
<dbReference type="Proteomes" id="UP000468928">
    <property type="component" value="Unassembled WGS sequence"/>
</dbReference>
<dbReference type="EMBL" id="JAAGUZ010000035">
    <property type="protein sequence ID" value="NEW45694.1"/>
    <property type="molecule type" value="Genomic_DNA"/>
</dbReference>
<sequence>MGKQLRNAAHTSRAWRIHEIAVGFRLENAWAIQIPGAGPNDFGPVLDTLFPLERTDDPFASAPAPLRILLAIRQYLGRLFRWDPSEPSDGARGLLRDHLPSDLRDTATNRSFAMMTSVYELDDECAFEFINNTVHGVMHMGWVPTAAGGYELHMAEITKPKGRLGRLYMTAIAPFRRTLAVPALLRQWERRFDAPQPTRR</sequence>
<evidence type="ECO:0000313" key="1">
    <source>
        <dbReference type="EMBL" id="NEW45694.1"/>
    </source>
</evidence>
<reference evidence="3 4" key="1">
    <citation type="submission" date="2020-01" db="EMBL/GenBank/DDBJ databases">
        <title>Genetics and antimicrobial susceptibilities of Nocardia species isolated from the soil; a comparison with species isolated from humans.</title>
        <authorList>
            <person name="Carrasco G."/>
            <person name="Monzon S."/>
            <person name="Sansegundo M."/>
            <person name="Garcia E."/>
            <person name="Garrido N."/>
            <person name="Medina M.J."/>
            <person name="Villalon P."/>
            <person name="Ramirez-Arocha A.C."/>
            <person name="Jimenez P."/>
            <person name="Cuesta I."/>
            <person name="Valdezate S."/>
        </authorList>
    </citation>
    <scope>NUCLEOTIDE SEQUENCE [LARGE SCALE GENOMIC DNA]</scope>
    <source>
        <strain evidence="1 3">CNM20110639</strain>
        <strain evidence="2 4">CNM20110649</strain>
    </source>
</reference>
<dbReference type="EMBL" id="JAAGUX010000008">
    <property type="protein sequence ID" value="NEW55409.1"/>
    <property type="molecule type" value="Genomic_DNA"/>
</dbReference>
<evidence type="ECO:0000313" key="2">
    <source>
        <dbReference type="EMBL" id="NEW55409.1"/>
    </source>
</evidence>
<dbReference type="Pfam" id="PF11066">
    <property type="entry name" value="DUF2867"/>
    <property type="match status" value="1"/>
</dbReference>